<keyword evidence="5" id="KW-0998">Cell outer membrane</keyword>
<keyword evidence="4" id="KW-0564">Palmitate</keyword>
<keyword evidence="2" id="KW-0732">Signal</keyword>
<proteinExistence type="predicted"/>
<accession>A0ABT6XEC5</accession>
<evidence type="ECO:0000256" key="5">
    <source>
        <dbReference type="ARBA" id="ARBA00023237"/>
    </source>
</evidence>
<organism evidence="8 9">
    <name type="scientific">Lysobacter stagni</name>
    <dbReference type="NCBI Taxonomy" id="3045172"/>
    <lineage>
        <taxon>Bacteria</taxon>
        <taxon>Pseudomonadati</taxon>
        <taxon>Pseudomonadota</taxon>
        <taxon>Gammaproteobacteria</taxon>
        <taxon>Lysobacterales</taxon>
        <taxon>Lysobacteraceae</taxon>
        <taxon>Lysobacter</taxon>
    </lineage>
</organism>
<evidence type="ECO:0000256" key="3">
    <source>
        <dbReference type="ARBA" id="ARBA00023136"/>
    </source>
</evidence>
<keyword evidence="6 8" id="KW-0449">Lipoprotein</keyword>
<evidence type="ECO:0000256" key="2">
    <source>
        <dbReference type="ARBA" id="ARBA00022729"/>
    </source>
</evidence>
<dbReference type="EMBL" id="JASGBI010000001">
    <property type="protein sequence ID" value="MDI9238495.1"/>
    <property type="molecule type" value="Genomic_DNA"/>
</dbReference>
<dbReference type="PROSITE" id="PS51257">
    <property type="entry name" value="PROKAR_LIPOPROTEIN"/>
    <property type="match status" value="1"/>
</dbReference>
<comment type="subcellular location">
    <subcellularLocation>
        <location evidence="1">Cell outer membrane</location>
        <topology evidence="1">Lipid-anchor</topology>
    </subcellularLocation>
</comment>
<evidence type="ECO:0000256" key="1">
    <source>
        <dbReference type="ARBA" id="ARBA00004459"/>
    </source>
</evidence>
<keyword evidence="3" id="KW-0472">Membrane</keyword>
<feature type="region of interest" description="Disordered" evidence="7">
    <location>
        <begin position="27"/>
        <end position="94"/>
    </location>
</feature>
<name>A0ABT6XEC5_9GAMM</name>
<sequence length="94" mass="9759">MNARPTPRTWLAVLSLLALPLLLAGCGNKGPLILPPKNIPVDPATVPANPSNVAMPPPETTPEATGTADESDTNKSDAASAQPPTDEPDDGRRR</sequence>
<evidence type="ECO:0000256" key="7">
    <source>
        <dbReference type="SAM" id="MobiDB-lite"/>
    </source>
</evidence>
<dbReference type="InterPro" id="IPR032831">
    <property type="entry name" value="LptM_cons"/>
</dbReference>
<comment type="caution">
    <text evidence="8">The sequence shown here is derived from an EMBL/GenBank/DDBJ whole genome shotgun (WGS) entry which is preliminary data.</text>
</comment>
<gene>
    <name evidence="8" type="ORF">QLQ15_06155</name>
</gene>
<dbReference type="Proteomes" id="UP001321580">
    <property type="component" value="Unassembled WGS sequence"/>
</dbReference>
<evidence type="ECO:0000313" key="8">
    <source>
        <dbReference type="EMBL" id="MDI9238495.1"/>
    </source>
</evidence>
<protein>
    <submittedName>
        <fullName evidence="8">Lipoprotein</fullName>
    </submittedName>
</protein>
<dbReference type="RefSeq" id="WP_283211953.1">
    <property type="nucleotide sequence ID" value="NZ_JASGBI010000001.1"/>
</dbReference>
<evidence type="ECO:0000256" key="6">
    <source>
        <dbReference type="ARBA" id="ARBA00023288"/>
    </source>
</evidence>
<evidence type="ECO:0000313" key="9">
    <source>
        <dbReference type="Proteomes" id="UP001321580"/>
    </source>
</evidence>
<dbReference type="NCBIfam" id="NF047847">
    <property type="entry name" value="SS_mature_LptM"/>
    <property type="match status" value="1"/>
</dbReference>
<evidence type="ECO:0000256" key="4">
    <source>
        <dbReference type="ARBA" id="ARBA00023139"/>
    </source>
</evidence>
<keyword evidence="9" id="KW-1185">Reference proteome</keyword>
<reference evidence="8 9" key="1">
    <citation type="submission" date="2023-05" db="EMBL/GenBank/DDBJ databases">
        <title>Lysobacter sp. strain LF1 Genome sequencing and assembly.</title>
        <authorList>
            <person name="Jung Y."/>
        </authorList>
    </citation>
    <scope>NUCLEOTIDE SEQUENCE [LARGE SCALE GENOMIC DNA]</scope>
    <source>
        <strain evidence="8 9">LF1</strain>
    </source>
</reference>